<evidence type="ECO:0000313" key="3">
    <source>
        <dbReference type="Proteomes" id="UP001254813"/>
    </source>
</evidence>
<sequence>MDRDELYRVTTLFLVSMLVLNADLSATAFPMSLFTGLATVVALAAMILAPSYVLADAVVSLQDRLGS</sequence>
<gene>
    <name evidence="2" type="ORF">NDI79_01910</name>
</gene>
<organism evidence="2 3">
    <name type="scientific">Halogeometricum luteum</name>
    <dbReference type="NCBI Taxonomy" id="2950537"/>
    <lineage>
        <taxon>Archaea</taxon>
        <taxon>Methanobacteriati</taxon>
        <taxon>Methanobacteriota</taxon>
        <taxon>Stenosarchaea group</taxon>
        <taxon>Halobacteria</taxon>
        <taxon>Halobacteriales</taxon>
        <taxon>Haloferacaceae</taxon>
        <taxon>Halogeometricum</taxon>
    </lineage>
</organism>
<feature type="transmembrane region" description="Helical" evidence="1">
    <location>
        <begin position="6"/>
        <end position="26"/>
    </location>
</feature>
<dbReference type="RefSeq" id="WP_310926761.1">
    <property type="nucleotide sequence ID" value="NZ_JAMQOQ010000001.1"/>
</dbReference>
<keyword evidence="3" id="KW-1185">Reference proteome</keyword>
<accession>A0ABU2FWK7</accession>
<dbReference type="Proteomes" id="UP001254813">
    <property type="component" value="Unassembled WGS sequence"/>
</dbReference>
<comment type="caution">
    <text evidence="2">The sequence shown here is derived from an EMBL/GenBank/DDBJ whole genome shotgun (WGS) entry which is preliminary data.</text>
</comment>
<name>A0ABU2FWK7_9EURY</name>
<evidence type="ECO:0000256" key="1">
    <source>
        <dbReference type="SAM" id="Phobius"/>
    </source>
</evidence>
<proteinExistence type="predicted"/>
<keyword evidence="1" id="KW-1133">Transmembrane helix</keyword>
<evidence type="ECO:0000313" key="2">
    <source>
        <dbReference type="EMBL" id="MDS0292922.1"/>
    </source>
</evidence>
<keyword evidence="1" id="KW-0812">Transmembrane</keyword>
<feature type="transmembrane region" description="Helical" evidence="1">
    <location>
        <begin position="33"/>
        <end position="55"/>
    </location>
</feature>
<keyword evidence="1" id="KW-0472">Membrane</keyword>
<dbReference type="EMBL" id="JAMQOQ010000001">
    <property type="protein sequence ID" value="MDS0292922.1"/>
    <property type="molecule type" value="Genomic_DNA"/>
</dbReference>
<reference evidence="2 3" key="1">
    <citation type="submission" date="2022-06" db="EMBL/GenBank/DDBJ databases">
        <title>Halogeometricum sp. a new haloarchaeum isolate from saline soil.</title>
        <authorList>
            <person name="Strakova D."/>
            <person name="Galisteo C."/>
            <person name="Sanchez-Porro C."/>
            <person name="Ventosa A."/>
        </authorList>
    </citation>
    <scope>NUCLEOTIDE SEQUENCE [LARGE SCALE GENOMIC DNA]</scope>
    <source>
        <strain evidence="3">S3BR25-2</strain>
    </source>
</reference>
<protein>
    <submittedName>
        <fullName evidence="2">Uncharacterized protein</fullName>
    </submittedName>
</protein>